<sequence>MVGCTVLDVGSRQVSGKGGLLCYRPLFKDYDYVGMDIVAGDNVDIVGYDALQQYDVVISGQVMEHVKQPWEWLKTLKQLFKKYLCIITPHTARIHRYPYDTYRYFPDGMRDLFEWAGIQEEDIWMGEKDTVGIGKK</sequence>
<name>A0A6M3LH75_9ZZZZ</name>
<protein>
    <submittedName>
        <fullName evidence="1">Putative methyltransferase</fullName>
    </submittedName>
</protein>
<organism evidence="1">
    <name type="scientific">viral metagenome</name>
    <dbReference type="NCBI Taxonomy" id="1070528"/>
    <lineage>
        <taxon>unclassified sequences</taxon>
        <taxon>metagenomes</taxon>
        <taxon>organismal metagenomes</taxon>
    </lineage>
</organism>
<dbReference type="GO" id="GO:0008168">
    <property type="term" value="F:methyltransferase activity"/>
    <property type="evidence" value="ECO:0007669"/>
    <property type="project" value="UniProtKB-KW"/>
</dbReference>
<reference evidence="1" key="1">
    <citation type="submission" date="2020-03" db="EMBL/GenBank/DDBJ databases">
        <title>The deep terrestrial virosphere.</title>
        <authorList>
            <person name="Holmfeldt K."/>
            <person name="Nilsson E."/>
            <person name="Simone D."/>
            <person name="Lopez-Fernandez M."/>
            <person name="Wu X."/>
            <person name="de Brujin I."/>
            <person name="Lundin D."/>
            <person name="Andersson A."/>
            <person name="Bertilsson S."/>
            <person name="Dopson M."/>
        </authorList>
    </citation>
    <scope>NUCLEOTIDE SEQUENCE</scope>
    <source>
        <strain evidence="1">MM415B04659</strain>
    </source>
</reference>
<dbReference type="AlphaFoldDB" id="A0A6M3LH75"/>
<gene>
    <name evidence="1" type="ORF">MM415B04659_0003</name>
</gene>
<dbReference type="EMBL" id="MT143068">
    <property type="protein sequence ID" value="QJA92451.1"/>
    <property type="molecule type" value="Genomic_DNA"/>
</dbReference>
<dbReference type="CDD" id="cd02440">
    <property type="entry name" value="AdoMet_MTases"/>
    <property type="match status" value="1"/>
</dbReference>
<evidence type="ECO:0000313" key="1">
    <source>
        <dbReference type="EMBL" id="QJA92451.1"/>
    </source>
</evidence>
<dbReference type="Gene3D" id="3.40.50.150">
    <property type="entry name" value="Vaccinia Virus protein VP39"/>
    <property type="match status" value="1"/>
</dbReference>
<accession>A0A6M3LH75</accession>
<keyword evidence="1" id="KW-0808">Transferase</keyword>
<proteinExistence type="predicted"/>
<dbReference type="InterPro" id="IPR029063">
    <property type="entry name" value="SAM-dependent_MTases_sf"/>
</dbReference>
<dbReference type="SUPFAM" id="SSF53335">
    <property type="entry name" value="S-adenosyl-L-methionine-dependent methyltransferases"/>
    <property type="match status" value="1"/>
</dbReference>
<keyword evidence="1" id="KW-0489">Methyltransferase</keyword>
<dbReference type="GO" id="GO:0032259">
    <property type="term" value="P:methylation"/>
    <property type="evidence" value="ECO:0007669"/>
    <property type="project" value="UniProtKB-KW"/>
</dbReference>